<proteinExistence type="predicted"/>
<protein>
    <submittedName>
        <fullName evidence="1">Uncharacterized protein</fullName>
    </submittedName>
</protein>
<dbReference type="Proteomes" id="UP000188268">
    <property type="component" value="Unassembled WGS sequence"/>
</dbReference>
<feature type="non-terminal residue" evidence="1">
    <location>
        <position position="1"/>
    </location>
</feature>
<dbReference type="EMBL" id="AWWV01008138">
    <property type="protein sequence ID" value="OMO92900.1"/>
    <property type="molecule type" value="Genomic_DNA"/>
</dbReference>
<dbReference type="AlphaFoldDB" id="A0A1R3JDK0"/>
<sequence>RAQIPIHLSHVLDAHFDQTQVAKFDNSYQRNNKTQKEYNLSSHQAINYFPIITSMIPLIM</sequence>
<accession>A0A1R3JDK0</accession>
<keyword evidence="2" id="KW-1185">Reference proteome</keyword>
<organism evidence="1 2">
    <name type="scientific">Corchorus capsularis</name>
    <name type="common">Jute</name>
    <dbReference type="NCBI Taxonomy" id="210143"/>
    <lineage>
        <taxon>Eukaryota</taxon>
        <taxon>Viridiplantae</taxon>
        <taxon>Streptophyta</taxon>
        <taxon>Embryophyta</taxon>
        <taxon>Tracheophyta</taxon>
        <taxon>Spermatophyta</taxon>
        <taxon>Magnoliopsida</taxon>
        <taxon>eudicotyledons</taxon>
        <taxon>Gunneridae</taxon>
        <taxon>Pentapetalae</taxon>
        <taxon>rosids</taxon>
        <taxon>malvids</taxon>
        <taxon>Malvales</taxon>
        <taxon>Malvaceae</taxon>
        <taxon>Grewioideae</taxon>
        <taxon>Apeibeae</taxon>
        <taxon>Corchorus</taxon>
    </lineage>
</organism>
<comment type="caution">
    <text evidence="1">The sequence shown here is derived from an EMBL/GenBank/DDBJ whole genome shotgun (WGS) entry which is preliminary data.</text>
</comment>
<dbReference type="Gramene" id="OMO92900">
    <property type="protein sequence ID" value="OMO92900"/>
    <property type="gene ID" value="CCACVL1_06736"/>
</dbReference>
<name>A0A1R3JDK0_COCAP</name>
<evidence type="ECO:0000313" key="2">
    <source>
        <dbReference type="Proteomes" id="UP000188268"/>
    </source>
</evidence>
<evidence type="ECO:0000313" key="1">
    <source>
        <dbReference type="EMBL" id="OMO92900.1"/>
    </source>
</evidence>
<gene>
    <name evidence="1" type="ORF">CCACVL1_06736</name>
</gene>
<reference evidence="1 2" key="1">
    <citation type="submission" date="2013-09" db="EMBL/GenBank/DDBJ databases">
        <title>Corchorus capsularis genome sequencing.</title>
        <authorList>
            <person name="Alam M."/>
            <person name="Haque M.S."/>
            <person name="Islam M.S."/>
            <person name="Emdad E.M."/>
            <person name="Islam M.M."/>
            <person name="Ahmed B."/>
            <person name="Halim A."/>
            <person name="Hossen Q.M.M."/>
            <person name="Hossain M.Z."/>
            <person name="Ahmed R."/>
            <person name="Khan M.M."/>
            <person name="Islam R."/>
            <person name="Rashid M.M."/>
            <person name="Khan S.A."/>
            <person name="Rahman M.S."/>
            <person name="Alam M."/>
        </authorList>
    </citation>
    <scope>NUCLEOTIDE SEQUENCE [LARGE SCALE GENOMIC DNA]</scope>
    <source>
        <strain evidence="2">cv. CVL-1</strain>
        <tissue evidence="1">Whole seedling</tissue>
    </source>
</reference>